<comment type="subcellular location">
    <subcellularLocation>
        <location evidence="1">Cytoplasm</location>
    </subcellularLocation>
</comment>
<sequence>MSSPRKAGTTDKNAEILAPLDFSFMTLTTCSDVLGEEPRLQSPRKSKPKKSESGKYLSHCLRLNNNNIADFETLEATLEKLVDDPLELQWLDLSFNELTKLDPVLGKYPNLQILYLHGNGIADLKEVDNLATCRSLRKLTLHGNPIENIKGYRSHVLSKLPNLADFDFSRITKADRATADTYSKLYGLNKKTKKKKEAED</sequence>
<dbReference type="PANTHER" id="PTHR46545">
    <property type="entry name" value="LEUCINE-RICH REPEAT-CONTAINING PROTEIN 51"/>
    <property type="match status" value="1"/>
</dbReference>
<dbReference type="InterPro" id="IPR001611">
    <property type="entry name" value="Leu-rich_rpt"/>
</dbReference>
<keyword evidence="4" id="KW-0433">Leucine-rich repeat</keyword>
<evidence type="ECO:0000256" key="4">
    <source>
        <dbReference type="ARBA" id="ARBA00022614"/>
    </source>
</evidence>
<evidence type="ECO:0000256" key="5">
    <source>
        <dbReference type="ARBA" id="ARBA00022737"/>
    </source>
</evidence>
<dbReference type="OMA" id="LWHQSNS"/>
<dbReference type="Gene3D" id="3.80.10.10">
    <property type="entry name" value="Ribonuclease Inhibitor"/>
    <property type="match status" value="1"/>
</dbReference>
<dbReference type="KEGG" id="lak:106175610"/>
<dbReference type="PANTHER" id="PTHR46545:SF1">
    <property type="entry name" value="LEUCINE-RICH REPEAT-CONTAINING PROTEIN 51"/>
    <property type="match status" value="1"/>
</dbReference>
<dbReference type="RefSeq" id="XP_013413154.1">
    <property type="nucleotide sequence ID" value="XM_013557700.1"/>
</dbReference>
<evidence type="ECO:0000256" key="1">
    <source>
        <dbReference type="ARBA" id="ARBA00004496"/>
    </source>
</evidence>
<keyword evidence="5" id="KW-0677">Repeat</keyword>
<evidence type="ECO:0000256" key="3">
    <source>
        <dbReference type="ARBA" id="ARBA00022490"/>
    </source>
</evidence>
<reference evidence="7" key="1">
    <citation type="submission" date="2025-08" db="UniProtKB">
        <authorList>
            <consortium name="RefSeq"/>
        </authorList>
    </citation>
    <scope>IDENTIFICATION</scope>
    <source>
        <tissue evidence="7">Gonads</tissue>
    </source>
</reference>
<dbReference type="Pfam" id="PF14580">
    <property type="entry name" value="LRR_9"/>
    <property type="match status" value="1"/>
</dbReference>
<protein>
    <recommendedName>
        <fullName evidence="2">Leucine-rich repeat-containing protein 51</fullName>
    </recommendedName>
</protein>
<dbReference type="GeneID" id="106175610"/>
<keyword evidence="3" id="KW-0963">Cytoplasm</keyword>
<dbReference type="OrthoDB" id="676979at2759"/>
<dbReference type="PROSITE" id="PS51450">
    <property type="entry name" value="LRR"/>
    <property type="match status" value="3"/>
</dbReference>
<proteinExistence type="predicted"/>
<gene>
    <name evidence="7" type="primary">LOC106175610</name>
</gene>
<dbReference type="SUPFAM" id="SSF52058">
    <property type="entry name" value="L domain-like"/>
    <property type="match status" value="1"/>
</dbReference>
<keyword evidence="6" id="KW-1185">Reference proteome</keyword>
<evidence type="ECO:0000256" key="2">
    <source>
        <dbReference type="ARBA" id="ARBA00014223"/>
    </source>
</evidence>
<accession>A0A1S3JSZ1</accession>
<dbReference type="GO" id="GO:0005737">
    <property type="term" value="C:cytoplasm"/>
    <property type="evidence" value="ECO:0007669"/>
    <property type="project" value="UniProtKB-SubCell"/>
</dbReference>
<evidence type="ECO:0000313" key="7">
    <source>
        <dbReference type="RefSeq" id="XP_013413154.1"/>
    </source>
</evidence>
<dbReference type="STRING" id="7574.A0A1S3JSZ1"/>
<dbReference type="InterPro" id="IPR032675">
    <property type="entry name" value="LRR_dom_sf"/>
</dbReference>
<evidence type="ECO:0000313" key="6">
    <source>
        <dbReference type="Proteomes" id="UP000085678"/>
    </source>
</evidence>
<dbReference type="Proteomes" id="UP000085678">
    <property type="component" value="Unplaced"/>
</dbReference>
<organism evidence="6 7">
    <name type="scientific">Lingula anatina</name>
    <name type="common">Brachiopod</name>
    <name type="synonym">Lingula unguis</name>
    <dbReference type="NCBI Taxonomy" id="7574"/>
    <lineage>
        <taxon>Eukaryota</taxon>
        <taxon>Metazoa</taxon>
        <taxon>Spiralia</taxon>
        <taxon>Lophotrochozoa</taxon>
        <taxon>Brachiopoda</taxon>
        <taxon>Linguliformea</taxon>
        <taxon>Lingulata</taxon>
        <taxon>Lingulida</taxon>
        <taxon>Linguloidea</taxon>
        <taxon>Lingulidae</taxon>
        <taxon>Lingula</taxon>
    </lineage>
</organism>
<dbReference type="InParanoid" id="A0A1S3JSZ1"/>
<dbReference type="AlphaFoldDB" id="A0A1S3JSZ1"/>
<name>A0A1S3JSZ1_LINAN</name>